<dbReference type="EnsemblMetazoa" id="MESCA007842-RA">
    <property type="protein sequence ID" value="MESCA007842-PA"/>
    <property type="gene ID" value="MESCA007842"/>
</dbReference>
<dbReference type="Proteomes" id="UP000015102">
    <property type="component" value="Unassembled WGS sequence"/>
</dbReference>
<accession>T1GVN1</accession>
<evidence type="ECO:0000313" key="2">
    <source>
        <dbReference type="EnsemblMetazoa" id="MESCA007842-PA"/>
    </source>
</evidence>
<organism evidence="2 3">
    <name type="scientific">Megaselia scalaris</name>
    <name type="common">Humpbacked fly</name>
    <name type="synonym">Phora scalaris</name>
    <dbReference type="NCBI Taxonomy" id="36166"/>
    <lineage>
        <taxon>Eukaryota</taxon>
        <taxon>Metazoa</taxon>
        <taxon>Ecdysozoa</taxon>
        <taxon>Arthropoda</taxon>
        <taxon>Hexapoda</taxon>
        <taxon>Insecta</taxon>
        <taxon>Pterygota</taxon>
        <taxon>Neoptera</taxon>
        <taxon>Endopterygota</taxon>
        <taxon>Diptera</taxon>
        <taxon>Brachycera</taxon>
        <taxon>Muscomorpha</taxon>
        <taxon>Platypezoidea</taxon>
        <taxon>Phoridae</taxon>
        <taxon>Megaseliini</taxon>
        <taxon>Megaselia</taxon>
    </lineage>
</organism>
<dbReference type="SUPFAM" id="SSF100895">
    <property type="entry name" value="Kazal-type serine protease inhibitors"/>
    <property type="match status" value="1"/>
</dbReference>
<sequence length="64" mass="7404">MICEHNCETEEFDPVCGVNSYNELRMFANLCHLETTICEDSMDIRPVEITCCFRSNFPSADCLY</sequence>
<reference evidence="3" key="1">
    <citation type="submission" date="2013-02" db="EMBL/GenBank/DDBJ databases">
        <authorList>
            <person name="Hughes D."/>
        </authorList>
    </citation>
    <scope>NUCLEOTIDE SEQUENCE</scope>
    <source>
        <strain>Durham</strain>
        <strain evidence="3">NC isolate 2 -- Noor lab</strain>
    </source>
</reference>
<dbReference type="Gene3D" id="3.30.60.30">
    <property type="match status" value="1"/>
</dbReference>
<dbReference type="AlphaFoldDB" id="T1GVN1"/>
<dbReference type="InterPro" id="IPR036058">
    <property type="entry name" value="Kazal_dom_sf"/>
</dbReference>
<evidence type="ECO:0000259" key="1">
    <source>
        <dbReference type="Pfam" id="PF07648"/>
    </source>
</evidence>
<dbReference type="Pfam" id="PF07648">
    <property type="entry name" value="Kazal_2"/>
    <property type="match status" value="1"/>
</dbReference>
<name>T1GVN1_MEGSC</name>
<dbReference type="InterPro" id="IPR002350">
    <property type="entry name" value="Kazal_dom"/>
</dbReference>
<dbReference type="EMBL" id="CAQQ02001964">
    <property type="status" value="NOT_ANNOTATED_CDS"/>
    <property type="molecule type" value="Genomic_DNA"/>
</dbReference>
<evidence type="ECO:0000313" key="3">
    <source>
        <dbReference type="Proteomes" id="UP000015102"/>
    </source>
</evidence>
<protein>
    <recommendedName>
        <fullName evidence="1">Kazal-like domain-containing protein</fullName>
    </recommendedName>
</protein>
<feature type="domain" description="Kazal-like" evidence="1">
    <location>
        <begin position="3"/>
        <end position="45"/>
    </location>
</feature>
<dbReference type="HOGENOM" id="CLU_2870170_0_0_1"/>
<proteinExistence type="predicted"/>
<reference evidence="2" key="2">
    <citation type="submission" date="2015-06" db="UniProtKB">
        <authorList>
            <consortium name="EnsemblMetazoa"/>
        </authorList>
    </citation>
    <scope>IDENTIFICATION</scope>
</reference>
<keyword evidence="3" id="KW-1185">Reference proteome</keyword>